<evidence type="ECO:0000256" key="2">
    <source>
        <dbReference type="SAM" id="MobiDB-lite"/>
    </source>
</evidence>
<dbReference type="GeneID" id="102082952"/>
<dbReference type="InParanoid" id="I3KRJ2"/>
<dbReference type="Gene3D" id="1.10.357.50">
    <property type="match status" value="1"/>
</dbReference>
<feature type="compositionally biased region" description="Acidic residues" evidence="2">
    <location>
        <begin position="43"/>
        <end position="59"/>
    </location>
</feature>
<dbReference type="Pfam" id="PF06046">
    <property type="entry name" value="Sec6"/>
    <property type="match status" value="1"/>
</dbReference>
<protein>
    <submittedName>
        <fullName evidence="3">Tumor necrosis factor alpha-induced protein 2</fullName>
    </submittedName>
</protein>
<dbReference type="AlphaFoldDB" id="I3KRJ2"/>
<dbReference type="GO" id="GO:0006887">
    <property type="term" value="P:exocytosis"/>
    <property type="evidence" value="ECO:0007669"/>
    <property type="project" value="InterPro"/>
</dbReference>
<dbReference type="InterPro" id="IPR042532">
    <property type="entry name" value="EXOC3/Sec6_C"/>
</dbReference>
<dbReference type="InterPro" id="IPR010326">
    <property type="entry name" value="EXOC3/Sec6"/>
</dbReference>
<dbReference type="RefSeq" id="XP_025754876.1">
    <property type="nucleotide sequence ID" value="XM_025899091.1"/>
</dbReference>
<dbReference type="Proteomes" id="UP000005207">
    <property type="component" value="Linkage group LG15"/>
</dbReference>
<dbReference type="OMA" id="KPACRQS"/>
<dbReference type="STRING" id="8128.ENSONIP00000023737"/>
<dbReference type="GO" id="GO:0000145">
    <property type="term" value="C:exocyst"/>
    <property type="evidence" value="ECO:0007669"/>
    <property type="project" value="InterPro"/>
</dbReference>
<keyword evidence="4" id="KW-1185">Reference proteome</keyword>
<dbReference type="PANTHER" id="PTHR21292:SF4">
    <property type="entry name" value="TUMOR NECROSIS FACTOR ALPHA-INDUCED PROTEIN 2"/>
    <property type="match status" value="1"/>
</dbReference>
<dbReference type="Gene3D" id="1.10.357.70">
    <property type="entry name" value="Exocyst complex component Sec6, C-terminal domain"/>
    <property type="match status" value="1"/>
</dbReference>
<proteinExistence type="inferred from homology"/>
<dbReference type="PANTHER" id="PTHR21292">
    <property type="entry name" value="EXOCYST COMPLEX COMPONENT SEC6-RELATED"/>
    <property type="match status" value="1"/>
</dbReference>
<dbReference type="Ensembl" id="ENSONIT00000023758.2">
    <property type="protein sequence ID" value="ENSONIP00000023737.2"/>
    <property type="gene ID" value="ENSONIG00000018851.2"/>
</dbReference>
<feature type="region of interest" description="Disordered" evidence="2">
    <location>
        <begin position="1"/>
        <end position="61"/>
    </location>
</feature>
<sequence>MSHQRSKGGAEESGEGGGARSKLPRLKIPSKIWKNRKLHNNNEGDEVEQVQVEQEEQLEESSRRLIEREEDLFRHDSVNEEEEDELHKDFKALQLKLWKAINDTFTPSSTSSSAGELGVLRSAMASIQQQEAQDQRWRDCQEEQVPRWRPQKCLSIHNILLQNMVEGRIKEAAEDTSGGTDRLSSPVKRQVCRVGRCVKEDLLMVVRRVKNCYPPHIDIMNLYAGLYHQEFSVRLTQLTTAGLDDDDCSYLLSWVNQYYPHEILEHTELDGQIKVPCLGSLLPQDELKRLEEQYLTHKEEKVKLWLNTALKKEQENWLSGRTPEIIDGYYFSPLAVDVIQVMTGSLSEFSCAIKDQRKVQRLTVQLENFLYSYVKCVEEFVKGNHGNVRSVVKAQLVCEQQLRDYITAETGNLSEEQKHGCLNALSALRDCGYRYLTCPLHVKLKKVCWSQLWTPRWLNGSLPLVDLLLDSLSQQLVDLTDLKPVCRELLLCDLHQDVVLKYVKRMMKTKMKSKEQWTAGAQRMIEDAKKISSFFSEKGCSKASWLFEIVCKLAEVLRLQDPASIQLELVTLARNFPDLSGAHVSALLSLKIGLSAADARSIRRSVEENRHGDVSTNHSPPFFSKVKVKWIDNKMNQMGL</sequence>
<organism evidence="3 4">
    <name type="scientific">Oreochromis niloticus</name>
    <name type="common">Nile tilapia</name>
    <name type="synonym">Tilapia nilotica</name>
    <dbReference type="NCBI Taxonomy" id="8128"/>
    <lineage>
        <taxon>Eukaryota</taxon>
        <taxon>Metazoa</taxon>
        <taxon>Chordata</taxon>
        <taxon>Craniata</taxon>
        <taxon>Vertebrata</taxon>
        <taxon>Euteleostomi</taxon>
        <taxon>Actinopterygii</taxon>
        <taxon>Neopterygii</taxon>
        <taxon>Teleostei</taxon>
        <taxon>Neoteleostei</taxon>
        <taxon>Acanthomorphata</taxon>
        <taxon>Ovalentaria</taxon>
        <taxon>Cichlomorphae</taxon>
        <taxon>Cichliformes</taxon>
        <taxon>Cichlidae</taxon>
        <taxon>African cichlids</taxon>
        <taxon>Pseudocrenilabrinae</taxon>
        <taxon>Oreochromini</taxon>
        <taxon>Oreochromis</taxon>
    </lineage>
</organism>
<evidence type="ECO:0000313" key="3">
    <source>
        <dbReference type="Ensembl" id="ENSONIP00000023737.2"/>
    </source>
</evidence>
<evidence type="ECO:0000313" key="4">
    <source>
        <dbReference type="Proteomes" id="UP000005207"/>
    </source>
</evidence>
<dbReference type="GO" id="GO:0051601">
    <property type="term" value="P:exocyst localization"/>
    <property type="evidence" value="ECO:0007669"/>
    <property type="project" value="TreeGrafter"/>
</dbReference>
<reference evidence="4" key="1">
    <citation type="submission" date="2012-01" db="EMBL/GenBank/DDBJ databases">
        <title>The Genome Sequence of Oreochromis niloticus (Nile Tilapia).</title>
        <authorList>
            <consortium name="Broad Institute Genome Assembly Team"/>
            <consortium name="Broad Institute Sequencing Platform"/>
            <person name="Di Palma F."/>
            <person name="Johnson J."/>
            <person name="Lander E.S."/>
            <person name="Lindblad-Toh K."/>
        </authorList>
    </citation>
    <scope>NUCLEOTIDE SEQUENCE [LARGE SCALE GENOMIC DNA]</scope>
</reference>
<dbReference type="GeneTree" id="ENSGT01030000234613"/>
<name>I3KRJ2_ORENI</name>
<dbReference type="HOGENOM" id="CLU_016260_4_1_1"/>
<reference evidence="3" key="3">
    <citation type="submission" date="2025-09" db="UniProtKB">
        <authorList>
            <consortium name="Ensembl"/>
        </authorList>
    </citation>
    <scope>IDENTIFICATION</scope>
</reference>
<gene>
    <name evidence="3" type="primary">tnfaip2a</name>
</gene>
<comment type="similarity">
    <text evidence="1">Belongs to the SEC6 family.</text>
</comment>
<dbReference type="GO" id="GO:0000149">
    <property type="term" value="F:SNARE binding"/>
    <property type="evidence" value="ECO:0007669"/>
    <property type="project" value="TreeGrafter"/>
</dbReference>
<evidence type="ECO:0000256" key="1">
    <source>
        <dbReference type="ARBA" id="ARBA00009447"/>
    </source>
</evidence>
<dbReference type="eggNOG" id="KOG2286">
    <property type="taxonomic scope" value="Eukaryota"/>
</dbReference>
<reference evidence="3" key="2">
    <citation type="submission" date="2025-08" db="UniProtKB">
        <authorList>
            <consortium name="Ensembl"/>
        </authorList>
    </citation>
    <scope>IDENTIFICATION</scope>
</reference>
<accession>I3KRJ2</accession>
<dbReference type="OrthoDB" id="190098at2759"/>